<dbReference type="PROSITE" id="PS51898">
    <property type="entry name" value="TYR_RECOMBINASE"/>
    <property type="match status" value="1"/>
</dbReference>
<keyword evidence="9" id="KW-1185">Reference proteome</keyword>
<dbReference type="GO" id="GO:0003677">
    <property type="term" value="F:DNA binding"/>
    <property type="evidence" value="ECO:0007669"/>
    <property type="project" value="UniProtKB-UniRule"/>
</dbReference>
<dbReference type="InterPro" id="IPR050090">
    <property type="entry name" value="Tyrosine_recombinase_XerCD"/>
</dbReference>
<evidence type="ECO:0000256" key="3">
    <source>
        <dbReference type="ARBA" id="ARBA00023125"/>
    </source>
</evidence>
<dbReference type="SUPFAM" id="SSF56349">
    <property type="entry name" value="DNA breaking-rejoining enzymes"/>
    <property type="match status" value="1"/>
</dbReference>
<keyword evidence="3 5" id="KW-0238">DNA-binding</keyword>
<evidence type="ECO:0000256" key="5">
    <source>
        <dbReference type="PROSITE-ProRule" id="PRU01248"/>
    </source>
</evidence>
<dbReference type="InterPro" id="IPR044068">
    <property type="entry name" value="CB"/>
</dbReference>
<name>A0A7X6DQ03_9BACT</name>
<dbReference type="InterPro" id="IPR013762">
    <property type="entry name" value="Integrase-like_cat_sf"/>
</dbReference>
<feature type="domain" description="Core-binding (CB)" evidence="7">
    <location>
        <begin position="58"/>
        <end position="138"/>
    </location>
</feature>
<dbReference type="PANTHER" id="PTHR30349:SF64">
    <property type="entry name" value="PROPHAGE INTEGRASE INTD-RELATED"/>
    <property type="match status" value="1"/>
</dbReference>
<organism evidence="8 9">
    <name type="scientific">Candidatus Manganitrophus noduliformans</name>
    <dbReference type="NCBI Taxonomy" id="2606439"/>
    <lineage>
        <taxon>Bacteria</taxon>
        <taxon>Pseudomonadati</taxon>
        <taxon>Nitrospirota</taxon>
        <taxon>Nitrospiria</taxon>
        <taxon>Candidatus Troglogloeales</taxon>
        <taxon>Candidatus Manganitrophaceae</taxon>
        <taxon>Candidatus Manganitrophus</taxon>
    </lineage>
</organism>
<dbReference type="AlphaFoldDB" id="A0A7X6DQ03"/>
<accession>A0A7X6DQ03</accession>
<evidence type="ECO:0000256" key="1">
    <source>
        <dbReference type="ARBA" id="ARBA00008857"/>
    </source>
</evidence>
<dbReference type="Proteomes" id="UP000534783">
    <property type="component" value="Unassembled WGS sequence"/>
</dbReference>
<dbReference type="Gene3D" id="1.10.443.10">
    <property type="entry name" value="Intergrase catalytic core"/>
    <property type="match status" value="1"/>
</dbReference>
<dbReference type="Pfam" id="PF24624">
    <property type="entry name" value="Int_N"/>
    <property type="match status" value="1"/>
</dbReference>
<evidence type="ECO:0000256" key="2">
    <source>
        <dbReference type="ARBA" id="ARBA00022908"/>
    </source>
</evidence>
<feature type="domain" description="Tyr recombinase" evidence="6">
    <location>
        <begin position="159"/>
        <end position="332"/>
    </location>
</feature>
<sequence length="368" mass="42948">MGSIYKRGKTYWVKYYRNGRPCFESTHSGKRSVATRLLKIREGRVAEGRLPEFRILKTRIDDLVDLYLKDYENNGRKSLVRARQFSELIKERFGGMQAAHITTEQITDYRTERREEGVKDSTINRELAALRRMFRLGQKQSPPMVGPIPNIEFVRENNVRKGFFELEEFYALTGALPDHLKVTATIAYFTGMRLGEILDLRWDHIDWDSGTIRLDPGTTKNDEGRLLPMMSDVRETLEQWRLNTMKDWPKCPWICHYHGERFSRIYRAWRTACKRVGLEGRLFHDLRRSAVRNLVRAGVPQAVAKKISGHKTDSVFNRYNIVSQGDLLEATKQISKYIHKKRNQIKNGYNLVTISHPEIQSASQVIEK</sequence>
<evidence type="ECO:0000256" key="4">
    <source>
        <dbReference type="ARBA" id="ARBA00023172"/>
    </source>
</evidence>
<dbReference type="RefSeq" id="WP_168059739.1">
    <property type="nucleotide sequence ID" value="NZ_VTOW01000002.1"/>
</dbReference>
<reference evidence="8 9" key="1">
    <citation type="journal article" date="2020" name="Nature">
        <title>Bacterial chemolithoautotrophy via manganese oxidation.</title>
        <authorList>
            <person name="Yu H."/>
            <person name="Leadbetter J.R."/>
        </authorList>
    </citation>
    <scope>NUCLEOTIDE SEQUENCE [LARGE SCALE GENOMIC DNA]</scope>
    <source>
        <strain evidence="8 9">Mn-1</strain>
    </source>
</reference>
<evidence type="ECO:0000259" key="7">
    <source>
        <dbReference type="PROSITE" id="PS51900"/>
    </source>
</evidence>
<dbReference type="InterPro" id="IPR011010">
    <property type="entry name" value="DNA_brk_join_enz"/>
</dbReference>
<dbReference type="GO" id="GO:0006310">
    <property type="term" value="P:DNA recombination"/>
    <property type="evidence" value="ECO:0007669"/>
    <property type="project" value="UniProtKB-KW"/>
</dbReference>
<evidence type="ECO:0000313" key="8">
    <source>
        <dbReference type="EMBL" id="NKE71262.1"/>
    </source>
</evidence>
<dbReference type="CDD" id="cd00796">
    <property type="entry name" value="INT_Rci_Hp1_C"/>
    <property type="match status" value="1"/>
</dbReference>
<protein>
    <submittedName>
        <fullName evidence="8">Site-specific integrase</fullName>
    </submittedName>
</protein>
<dbReference type="Pfam" id="PF00589">
    <property type="entry name" value="Phage_integrase"/>
    <property type="match status" value="1"/>
</dbReference>
<dbReference type="InterPro" id="IPR010998">
    <property type="entry name" value="Integrase_recombinase_N"/>
</dbReference>
<dbReference type="Gene3D" id="1.10.150.130">
    <property type="match status" value="1"/>
</dbReference>
<dbReference type="InterPro" id="IPR002104">
    <property type="entry name" value="Integrase_catalytic"/>
</dbReference>
<keyword evidence="2" id="KW-0229">DNA integration</keyword>
<dbReference type="EMBL" id="VTOW01000002">
    <property type="protein sequence ID" value="NKE71262.1"/>
    <property type="molecule type" value="Genomic_DNA"/>
</dbReference>
<keyword evidence="4" id="KW-0233">DNA recombination</keyword>
<evidence type="ECO:0000259" key="6">
    <source>
        <dbReference type="PROSITE" id="PS51898"/>
    </source>
</evidence>
<evidence type="ECO:0000313" key="9">
    <source>
        <dbReference type="Proteomes" id="UP000534783"/>
    </source>
</evidence>
<comment type="similarity">
    <text evidence="1">Belongs to the 'phage' integrase family.</text>
</comment>
<dbReference type="PANTHER" id="PTHR30349">
    <property type="entry name" value="PHAGE INTEGRASE-RELATED"/>
    <property type="match status" value="1"/>
</dbReference>
<gene>
    <name evidence="8" type="ORF">MNODULE_10990</name>
</gene>
<dbReference type="PROSITE" id="PS51900">
    <property type="entry name" value="CB"/>
    <property type="match status" value="1"/>
</dbReference>
<dbReference type="InterPro" id="IPR057084">
    <property type="entry name" value="Int_N"/>
</dbReference>
<proteinExistence type="inferred from homology"/>
<comment type="caution">
    <text evidence="8">The sequence shown here is derived from an EMBL/GenBank/DDBJ whole genome shotgun (WGS) entry which is preliminary data.</text>
</comment>
<dbReference type="GO" id="GO:0015074">
    <property type="term" value="P:DNA integration"/>
    <property type="evidence" value="ECO:0007669"/>
    <property type="project" value="UniProtKB-KW"/>
</dbReference>